<dbReference type="PANTHER" id="PTHR42788:SF13">
    <property type="entry name" value="ALIPHATIC SULFONATES IMPORT ATP-BINDING PROTEIN SSUB"/>
    <property type="match status" value="1"/>
</dbReference>
<accession>A0A4R3Q2K6</accession>
<dbReference type="Proteomes" id="UP000294576">
    <property type="component" value="Unassembled WGS sequence"/>
</dbReference>
<gene>
    <name evidence="4" type="ORF">EV132_11270</name>
</gene>
<comment type="similarity">
    <text evidence="1">Belongs to the ABC transporter superfamily.</text>
</comment>
<proteinExistence type="inferred from homology"/>
<dbReference type="InterPro" id="IPR027417">
    <property type="entry name" value="P-loop_NTPase"/>
</dbReference>
<feature type="domain" description="ABC transporter" evidence="3">
    <location>
        <begin position="22"/>
        <end position="58"/>
    </location>
</feature>
<keyword evidence="2" id="KW-0813">Transport</keyword>
<evidence type="ECO:0000313" key="5">
    <source>
        <dbReference type="Proteomes" id="UP000294576"/>
    </source>
</evidence>
<dbReference type="InterPro" id="IPR050166">
    <property type="entry name" value="ABC_transporter_ATP-bind"/>
</dbReference>
<dbReference type="GO" id="GO:0016887">
    <property type="term" value="F:ATP hydrolysis activity"/>
    <property type="evidence" value="ECO:0007669"/>
    <property type="project" value="InterPro"/>
</dbReference>
<evidence type="ECO:0000256" key="1">
    <source>
        <dbReference type="ARBA" id="ARBA00005417"/>
    </source>
</evidence>
<dbReference type="InterPro" id="IPR003439">
    <property type="entry name" value="ABC_transporter-like_ATP-bd"/>
</dbReference>
<evidence type="ECO:0000259" key="3">
    <source>
        <dbReference type="Pfam" id="PF00005"/>
    </source>
</evidence>
<evidence type="ECO:0000256" key="2">
    <source>
        <dbReference type="ARBA" id="ARBA00022448"/>
    </source>
</evidence>
<dbReference type="GO" id="GO:0005524">
    <property type="term" value="F:ATP binding"/>
    <property type="evidence" value="ECO:0007669"/>
    <property type="project" value="InterPro"/>
</dbReference>
<comment type="caution">
    <text evidence="4">The sequence shown here is derived from an EMBL/GenBank/DDBJ whole genome shotgun (WGS) entry which is preliminary data.</text>
</comment>
<dbReference type="PANTHER" id="PTHR42788">
    <property type="entry name" value="TAURINE IMPORT ATP-BINDING PROTEIN-RELATED"/>
    <property type="match status" value="1"/>
</dbReference>
<dbReference type="Pfam" id="PF00005">
    <property type="entry name" value="ABC_tran"/>
    <property type="match status" value="1"/>
</dbReference>
<protein>
    <submittedName>
        <fullName evidence="4">ABC transporter family protein</fullName>
    </submittedName>
</protein>
<dbReference type="Gene3D" id="3.40.50.300">
    <property type="entry name" value="P-loop containing nucleotide triphosphate hydrolases"/>
    <property type="match status" value="1"/>
</dbReference>
<evidence type="ECO:0000313" key="4">
    <source>
        <dbReference type="EMBL" id="TCU13372.1"/>
    </source>
</evidence>
<reference evidence="4 5" key="1">
    <citation type="submission" date="2019-03" db="EMBL/GenBank/DDBJ databases">
        <title>Genomic Encyclopedia of Type Strains, Phase IV (KMG-V): Genome sequencing to study the core and pangenomes of soil and plant-associated prokaryotes.</title>
        <authorList>
            <person name="Whitman W."/>
        </authorList>
    </citation>
    <scope>NUCLEOTIDE SEQUENCE [LARGE SCALE GENOMIC DNA]</scope>
    <source>
        <strain evidence="4 5">Hc14</strain>
    </source>
</reference>
<name>A0A4R3Q2K6_RHISU</name>
<sequence length="86" mass="9165">MTQDAVLELNSVACRYGATQVLDEINPSIARGEFTALLGSSGCGKTTLLRVLAGFITPPPALSPSLVFMLIVERFLKADVLSRVGR</sequence>
<dbReference type="EMBL" id="SMBH01000012">
    <property type="protein sequence ID" value="TCU13372.1"/>
    <property type="molecule type" value="Genomic_DNA"/>
</dbReference>
<dbReference type="RefSeq" id="WP_207917212.1">
    <property type="nucleotide sequence ID" value="NZ_SMBH01000012.1"/>
</dbReference>
<organism evidence="4 5">
    <name type="scientific">Rhizobium sullae</name>
    <name type="common">Rhizobium hedysari</name>
    <dbReference type="NCBI Taxonomy" id="50338"/>
    <lineage>
        <taxon>Bacteria</taxon>
        <taxon>Pseudomonadati</taxon>
        <taxon>Pseudomonadota</taxon>
        <taxon>Alphaproteobacteria</taxon>
        <taxon>Hyphomicrobiales</taxon>
        <taxon>Rhizobiaceae</taxon>
        <taxon>Rhizobium/Agrobacterium group</taxon>
        <taxon>Rhizobium</taxon>
    </lineage>
</organism>
<dbReference type="AlphaFoldDB" id="A0A4R3Q2K6"/>
<dbReference type="SUPFAM" id="SSF52540">
    <property type="entry name" value="P-loop containing nucleoside triphosphate hydrolases"/>
    <property type="match status" value="1"/>
</dbReference>